<dbReference type="SUPFAM" id="SSF81321">
    <property type="entry name" value="Family A G protein-coupled receptor-like"/>
    <property type="match status" value="1"/>
</dbReference>
<evidence type="ECO:0000256" key="6">
    <source>
        <dbReference type="ARBA" id="ARBA00023040"/>
    </source>
</evidence>
<comment type="similarity">
    <text evidence="9">Belongs to the G-protein coupled receptor 1 family.</text>
</comment>
<dbReference type="PROSITE" id="PS00237">
    <property type="entry name" value="G_PROTEIN_RECEP_F1_1"/>
    <property type="match status" value="1"/>
</dbReference>
<comment type="subcellular location">
    <subcellularLocation>
        <location evidence="1">Cell membrane</location>
        <topology evidence="1">Multi-pass membrane protein</topology>
    </subcellularLocation>
</comment>
<keyword evidence="4" id="KW-0716">Sensory transduction</keyword>
<keyword evidence="13" id="KW-1185">Reference proteome</keyword>
<dbReference type="InterPro" id="IPR050516">
    <property type="entry name" value="Olfactory_GPCR"/>
</dbReference>
<dbReference type="Gene3D" id="1.20.1070.10">
    <property type="entry name" value="Rhodopsin 7-helix transmembrane proteins"/>
    <property type="match status" value="1"/>
</dbReference>
<keyword evidence="5 10" id="KW-1133">Transmembrane helix</keyword>
<dbReference type="InterPro" id="IPR000276">
    <property type="entry name" value="GPCR_Rhodpsn"/>
</dbReference>
<evidence type="ECO:0000256" key="10">
    <source>
        <dbReference type="SAM" id="Phobius"/>
    </source>
</evidence>
<dbReference type="PRINTS" id="PR00237">
    <property type="entry name" value="GPCRRHODOPSN"/>
</dbReference>
<evidence type="ECO:0000259" key="11">
    <source>
        <dbReference type="PROSITE" id="PS50262"/>
    </source>
</evidence>
<reference evidence="12" key="1">
    <citation type="submission" date="2023-05" db="EMBL/GenBank/DDBJ databases">
        <authorList>
            <person name="Stuckert A."/>
        </authorList>
    </citation>
    <scope>NUCLEOTIDE SEQUENCE</scope>
</reference>
<dbReference type="PANTHER" id="PTHR26452">
    <property type="entry name" value="OLFACTORY RECEPTOR"/>
    <property type="match status" value="1"/>
</dbReference>
<evidence type="ECO:0000256" key="5">
    <source>
        <dbReference type="ARBA" id="ARBA00022989"/>
    </source>
</evidence>
<evidence type="ECO:0000256" key="2">
    <source>
        <dbReference type="ARBA" id="ARBA00022475"/>
    </source>
</evidence>
<keyword evidence="2" id="KW-1003">Cell membrane</keyword>
<accession>A0ABN9D1U5</accession>
<protein>
    <recommendedName>
        <fullName evidence="11">G-protein coupled receptors family 1 profile domain-containing protein</fullName>
    </recommendedName>
</protein>
<feature type="transmembrane region" description="Helical" evidence="10">
    <location>
        <begin position="34"/>
        <end position="59"/>
    </location>
</feature>
<dbReference type="Proteomes" id="UP001162483">
    <property type="component" value="Unassembled WGS sequence"/>
</dbReference>
<feature type="domain" description="G-protein coupled receptors family 1 profile" evidence="11">
    <location>
        <begin position="1"/>
        <end position="68"/>
    </location>
</feature>
<evidence type="ECO:0000313" key="13">
    <source>
        <dbReference type="Proteomes" id="UP001162483"/>
    </source>
</evidence>
<evidence type="ECO:0000256" key="3">
    <source>
        <dbReference type="ARBA" id="ARBA00022692"/>
    </source>
</evidence>
<dbReference type="InterPro" id="IPR017452">
    <property type="entry name" value="GPCR_Rhodpsn_7TM"/>
</dbReference>
<keyword evidence="8 9" id="KW-0675">Receptor</keyword>
<keyword evidence="6 9" id="KW-0297">G-protein coupled receptor</keyword>
<dbReference type="Pfam" id="PF00001">
    <property type="entry name" value="7tm_1"/>
    <property type="match status" value="1"/>
</dbReference>
<evidence type="ECO:0000256" key="7">
    <source>
        <dbReference type="ARBA" id="ARBA00023136"/>
    </source>
</evidence>
<comment type="caution">
    <text evidence="12">The sequence shown here is derived from an EMBL/GenBank/DDBJ whole genome shotgun (WGS) entry which is preliminary data.</text>
</comment>
<evidence type="ECO:0000256" key="1">
    <source>
        <dbReference type="ARBA" id="ARBA00004651"/>
    </source>
</evidence>
<dbReference type="EMBL" id="CATNWA010013588">
    <property type="protein sequence ID" value="CAI9565518.1"/>
    <property type="molecule type" value="Genomic_DNA"/>
</dbReference>
<sequence>MYLFLSNLSILDIGFVNITFPKMLEGLLPGGKTISLLACLAQSYLFFLEGVSNFLLLAFMSFDRYVAI</sequence>
<evidence type="ECO:0000256" key="8">
    <source>
        <dbReference type="ARBA" id="ARBA00023170"/>
    </source>
</evidence>
<dbReference type="PROSITE" id="PS50262">
    <property type="entry name" value="G_PROTEIN_RECEP_F1_2"/>
    <property type="match status" value="1"/>
</dbReference>
<organism evidence="12 13">
    <name type="scientific">Staurois parvus</name>
    <dbReference type="NCBI Taxonomy" id="386267"/>
    <lineage>
        <taxon>Eukaryota</taxon>
        <taxon>Metazoa</taxon>
        <taxon>Chordata</taxon>
        <taxon>Craniata</taxon>
        <taxon>Vertebrata</taxon>
        <taxon>Euteleostomi</taxon>
        <taxon>Amphibia</taxon>
        <taxon>Batrachia</taxon>
        <taxon>Anura</taxon>
        <taxon>Neobatrachia</taxon>
        <taxon>Ranoidea</taxon>
        <taxon>Ranidae</taxon>
        <taxon>Staurois</taxon>
    </lineage>
</organism>
<evidence type="ECO:0000256" key="4">
    <source>
        <dbReference type="ARBA" id="ARBA00022725"/>
    </source>
</evidence>
<gene>
    <name evidence="12" type="ORF">SPARVUS_LOCUS6083954</name>
</gene>
<proteinExistence type="inferred from homology"/>
<keyword evidence="7 10" id="KW-0472">Membrane</keyword>
<keyword evidence="4" id="KW-0552">Olfaction</keyword>
<evidence type="ECO:0000256" key="9">
    <source>
        <dbReference type="RuleBase" id="RU000688"/>
    </source>
</evidence>
<name>A0ABN9D1U5_9NEOB</name>
<keyword evidence="9" id="KW-0807">Transducer</keyword>
<evidence type="ECO:0000313" key="12">
    <source>
        <dbReference type="EMBL" id="CAI9565518.1"/>
    </source>
</evidence>
<keyword evidence="3 9" id="KW-0812">Transmembrane</keyword>